<proteinExistence type="predicted"/>
<sequence>MSEILRSKSKIKLALPADSNYYNGTAQFVFNALFFSAHGLDEDANHTVSWVLEKSDVNGTTGLIDYAVFSTGATKSKADVRAIVGGVVGGVLGLLLIGVIFLFLRRRRRTAGDGTESHDAGPRARRLRANRIARFPLPVGSPTEPLPPASAMSVNSEPQTLLRYTRKPLEGHSDTCGGAIYMSSPGSIPRGSSGVGLAGSIISRNEVVEVEVVPVEVEVVPVEVERAVGRSGSELVEKGVPQRPLLPWMAMDEGNREAR</sequence>
<gene>
    <name evidence="2" type="ORF">GGX14DRAFT_666831</name>
</gene>
<evidence type="ECO:0000313" key="2">
    <source>
        <dbReference type="EMBL" id="KAJ7198076.1"/>
    </source>
</evidence>
<feature type="transmembrane region" description="Helical" evidence="1">
    <location>
        <begin position="21"/>
        <end position="40"/>
    </location>
</feature>
<keyword evidence="1" id="KW-0472">Membrane</keyword>
<name>A0AAD6Y3Y5_9AGAR</name>
<accession>A0AAD6Y3Y5</accession>
<reference evidence="2" key="1">
    <citation type="submission" date="2023-03" db="EMBL/GenBank/DDBJ databases">
        <title>Massive genome expansion in bonnet fungi (Mycena s.s.) driven by repeated elements and novel gene families across ecological guilds.</title>
        <authorList>
            <consortium name="Lawrence Berkeley National Laboratory"/>
            <person name="Harder C.B."/>
            <person name="Miyauchi S."/>
            <person name="Viragh M."/>
            <person name="Kuo A."/>
            <person name="Thoen E."/>
            <person name="Andreopoulos B."/>
            <person name="Lu D."/>
            <person name="Skrede I."/>
            <person name="Drula E."/>
            <person name="Henrissat B."/>
            <person name="Morin E."/>
            <person name="Kohler A."/>
            <person name="Barry K."/>
            <person name="LaButti K."/>
            <person name="Morin E."/>
            <person name="Salamov A."/>
            <person name="Lipzen A."/>
            <person name="Mereny Z."/>
            <person name="Hegedus B."/>
            <person name="Baldrian P."/>
            <person name="Stursova M."/>
            <person name="Weitz H."/>
            <person name="Taylor A."/>
            <person name="Grigoriev I.V."/>
            <person name="Nagy L.G."/>
            <person name="Martin F."/>
            <person name="Kauserud H."/>
        </authorList>
    </citation>
    <scope>NUCLEOTIDE SEQUENCE</scope>
    <source>
        <strain evidence="2">9144</strain>
    </source>
</reference>
<keyword evidence="1" id="KW-1133">Transmembrane helix</keyword>
<dbReference type="AlphaFoldDB" id="A0AAD6Y3Y5"/>
<comment type="caution">
    <text evidence="2">The sequence shown here is derived from an EMBL/GenBank/DDBJ whole genome shotgun (WGS) entry which is preliminary data.</text>
</comment>
<dbReference type="EMBL" id="JARJCW010000074">
    <property type="protein sequence ID" value="KAJ7198076.1"/>
    <property type="molecule type" value="Genomic_DNA"/>
</dbReference>
<keyword evidence="1" id="KW-0812">Transmembrane</keyword>
<evidence type="ECO:0000256" key="1">
    <source>
        <dbReference type="SAM" id="Phobius"/>
    </source>
</evidence>
<protein>
    <submittedName>
        <fullName evidence="2">Uncharacterized protein</fullName>
    </submittedName>
</protein>
<organism evidence="2 3">
    <name type="scientific">Mycena pura</name>
    <dbReference type="NCBI Taxonomy" id="153505"/>
    <lineage>
        <taxon>Eukaryota</taxon>
        <taxon>Fungi</taxon>
        <taxon>Dikarya</taxon>
        <taxon>Basidiomycota</taxon>
        <taxon>Agaricomycotina</taxon>
        <taxon>Agaricomycetes</taxon>
        <taxon>Agaricomycetidae</taxon>
        <taxon>Agaricales</taxon>
        <taxon>Marasmiineae</taxon>
        <taxon>Mycenaceae</taxon>
        <taxon>Mycena</taxon>
    </lineage>
</organism>
<dbReference type="Proteomes" id="UP001219525">
    <property type="component" value="Unassembled WGS sequence"/>
</dbReference>
<feature type="transmembrane region" description="Helical" evidence="1">
    <location>
        <begin position="82"/>
        <end position="104"/>
    </location>
</feature>
<keyword evidence="3" id="KW-1185">Reference proteome</keyword>
<evidence type="ECO:0000313" key="3">
    <source>
        <dbReference type="Proteomes" id="UP001219525"/>
    </source>
</evidence>